<dbReference type="AlphaFoldDB" id="A0AA38XAP7"/>
<feature type="region of interest" description="Disordered" evidence="1">
    <location>
        <begin position="1"/>
        <end position="49"/>
    </location>
</feature>
<accession>A0AA38XAP7</accession>
<evidence type="ECO:0000256" key="1">
    <source>
        <dbReference type="SAM" id="MobiDB-lite"/>
    </source>
</evidence>
<keyword evidence="2" id="KW-0472">Membrane</keyword>
<dbReference type="Proteomes" id="UP001172673">
    <property type="component" value="Unassembled WGS sequence"/>
</dbReference>
<feature type="transmembrane region" description="Helical" evidence="2">
    <location>
        <begin position="169"/>
        <end position="191"/>
    </location>
</feature>
<name>A0AA38XAP7_9EURO</name>
<protein>
    <submittedName>
        <fullName evidence="3">Uncharacterized protein</fullName>
    </submittedName>
</protein>
<keyword evidence="4" id="KW-1185">Reference proteome</keyword>
<proteinExistence type="predicted"/>
<feature type="compositionally biased region" description="Polar residues" evidence="1">
    <location>
        <begin position="14"/>
        <end position="38"/>
    </location>
</feature>
<keyword evidence="2" id="KW-1133">Transmembrane helix</keyword>
<feature type="transmembrane region" description="Helical" evidence="2">
    <location>
        <begin position="561"/>
        <end position="584"/>
    </location>
</feature>
<evidence type="ECO:0000313" key="3">
    <source>
        <dbReference type="EMBL" id="KAJ9609994.1"/>
    </source>
</evidence>
<organism evidence="3 4">
    <name type="scientific">Cladophialophora chaetospira</name>
    <dbReference type="NCBI Taxonomy" id="386627"/>
    <lineage>
        <taxon>Eukaryota</taxon>
        <taxon>Fungi</taxon>
        <taxon>Dikarya</taxon>
        <taxon>Ascomycota</taxon>
        <taxon>Pezizomycotina</taxon>
        <taxon>Eurotiomycetes</taxon>
        <taxon>Chaetothyriomycetidae</taxon>
        <taxon>Chaetothyriales</taxon>
        <taxon>Herpotrichiellaceae</taxon>
        <taxon>Cladophialophora</taxon>
    </lineage>
</organism>
<feature type="transmembrane region" description="Helical" evidence="2">
    <location>
        <begin position="129"/>
        <end position="149"/>
    </location>
</feature>
<reference evidence="3" key="1">
    <citation type="submission" date="2022-10" db="EMBL/GenBank/DDBJ databases">
        <title>Culturing micro-colonial fungi from biological soil crusts in the Mojave desert and describing Neophaeococcomyces mojavensis, and introducing the new genera and species Taxawa tesnikishii.</title>
        <authorList>
            <person name="Kurbessoian T."/>
            <person name="Stajich J.E."/>
        </authorList>
    </citation>
    <scope>NUCLEOTIDE SEQUENCE</scope>
    <source>
        <strain evidence="3">TK_41</strain>
    </source>
</reference>
<evidence type="ECO:0000256" key="2">
    <source>
        <dbReference type="SAM" id="Phobius"/>
    </source>
</evidence>
<feature type="region of interest" description="Disordered" evidence="1">
    <location>
        <begin position="670"/>
        <end position="725"/>
    </location>
</feature>
<comment type="caution">
    <text evidence="3">The sequence shown here is derived from an EMBL/GenBank/DDBJ whole genome shotgun (WGS) entry which is preliminary data.</text>
</comment>
<sequence length="725" mass="78081">MAEEVSATLPPANNGETVNMTQTGADSPQGATDSQAASEGSPESAKRLPTATHVAHIEGALRDIIWSLSCVSLPMLILTATFIGLVYTHKVSNDSSGARNLFSDGTSSADDNAYYINYSATRLITVSSWTSTVTSFASTFVMALCSYPLAKSYLKRSEGGSIQSLPTAYQLRLIIGLIGGGLGALWSWLQYCSWRKRSQMPKLLWLSALSLLGTVMLSFAILAVDTWLHVTTATVIHDTLKPVDQPTLSYGRSLGPSCYGNITSVDGVCIGGNFAGIVTFESISEASRTLLNLSTTNGVLPCTVDNRRFAYLTAAEPNSDLDFQSKTFAVGTVCTPASKHCHLQATSWCPFQEGCWSNVMLLRGMSYDCGPYLYGDLVNNTALNGTWDYASSTGFFLQSSGRSAFSKPFSGPWEDYPNPFYFALGARVPVSNSLATDPEAVQGVADFGFIFSCEVTFYEMTYKIMNGSFADASYSKANRTLAGNFAWSLFYFPSYTQNVMEAGFIGGAQQSNNSQQFADFLGQRFSETALSMVSGVTIESRNLAEQTRERLLVTRLQKAPFFTLIVLNLLYALLGIILAVVALANQPRKTRHLQSRLSIGGLVAALLEPGITKEILPSQSNSGIEGAFAEFYNDGTNNDNSKISVSTITGTGNAVFEKTFVETHDVKEVVTSSTEDDGRPSSHATRASLSGERLTALNSGGSAIPATEPIASTERPRNPDPVQDD</sequence>
<evidence type="ECO:0000313" key="4">
    <source>
        <dbReference type="Proteomes" id="UP001172673"/>
    </source>
</evidence>
<dbReference type="EMBL" id="JAPDRK010000008">
    <property type="protein sequence ID" value="KAJ9609994.1"/>
    <property type="molecule type" value="Genomic_DNA"/>
</dbReference>
<feature type="transmembrane region" description="Helical" evidence="2">
    <location>
        <begin position="64"/>
        <end position="87"/>
    </location>
</feature>
<gene>
    <name evidence="3" type="ORF">H2200_006324</name>
</gene>
<keyword evidence="2" id="KW-0812">Transmembrane</keyword>
<feature type="transmembrane region" description="Helical" evidence="2">
    <location>
        <begin position="203"/>
        <end position="224"/>
    </location>
</feature>